<feature type="transmembrane region" description="Helical" evidence="5">
    <location>
        <begin position="50"/>
        <end position="73"/>
    </location>
</feature>
<dbReference type="InterPro" id="IPR011701">
    <property type="entry name" value="MFS"/>
</dbReference>
<evidence type="ECO:0000313" key="7">
    <source>
        <dbReference type="EMBL" id="AWT26353.1"/>
    </source>
</evidence>
<feature type="transmembrane region" description="Helical" evidence="5">
    <location>
        <begin position="372"/>
        <end position="397"/>
    </location>
</feature>
<feature type="transmembrane region" description="Helical" evidence="5">
    <location>
        <begin position="209"/>
        <end position="228"/>
    </location>
</feature>
<dbReference type="AlphaFoldDB" id="A0A2Z3YYG2"/>
<feature type="transmembrane region" description="Helical" evidence="5">
    <location>
        <begin position="110"/>
        <end position="131"/>
    </location>
</feature>
<dbReference type="RefSeq" id="WP_110481498.1">
    <property type="nucleotide sequence ID" value="NZ_CP024988.1"/>
</dbReference>
<dbReference type="CDD" id="cd17321">
    <property type="entry name" value="MFS_MMR_MDR_like"/>
    <property type="match status" value="1"/>
</dbReference>
<evidence type="ECO:0000259" key="6">
    <source>
        <dbReference type="PROSITE" id="PS50850"/>
    </source>
</evidence>
<feature type="transmembrane region" description="Helical" evidence="5">
    <location>
        <begin position="20"/>
        <end position="44"/>
    </location>
</feature>
<dbReference type="PANTHER" id="PTHR42718:SF39">
    <property type="entry name" value="ACTINORHODIN TRANSPORTER-RELATED"/>
    <property type="match status" value="1"/>
</dbReference>
<dbReference type="GO" id="GO:0022857">
    <property type="term" value="F:transmembrane transporter activity"/>
    <property type="evidence" value="ECO:0007669"/>
    <property type="project" value="InterPro"/>
</dbReference>
<dbReference type="SUPFAM" id="SSF103473">
    <property type="entry name" value="MFS general substrate transporter"/>
    <property type="match status" value="2"/>
</dbReference>
<feature type="transmembrane region" description="Helical" evidence="5">
    <location>
        <begin position="281"/>
        <end position="303"/>
    </location>
</feature>
<evidence type="ECO:0000313" key="8">
    <source>
        <dbReference type="Proteomes" id="UP000247696"/>
    </source>
</evidence>
<keyword evidence="4 5" id="KW-0472">Membrane</keyword>
<evidence type="ECO:0000256" key="1">
    <source>
        <dbReference type="ARBA" id="ARBA00004651"/>
    </source>
</evidence>
<name>A0A2Z3YYG2_9CORY</name>
<dbReference type="EMBL" id="CP024988">
    <property type="protein sequence ID" value="AWT26353.1"/>
    <property type="molecule type" value="Genomic_DNA"/>
</dbReference>
<evidence type="ECO:0000256" key="3">
    <source>
        <dbReference type="ARBA" id="ARBA00022989"/>
    </source>
</evidence>
<dbReference type="KEGG" id="cpre:Csp1_15680"/>
<sequence>MQSETETDVAGTTVIRGRGLFVILVGAALTMVDFFIVNVALTSIGSELHAAAHTMEWVVAGYGGAYSILLVLGGRLGDMWGRRRIAVTGLVGFTAMSALCGLAPTVGVLIAARVIQGICAALLLPQTLATIQAVTEGEQKGRAVGWYGAVGGLSAALGQVLGGVLASWDIAGLGWRSIFLVNVPIGILLLIGMAWVPESRAPRAPHVDGRGTVIFAIAMATFIAPLLLGSSQGWPWWVWVSFAVAVVSVPLFVRTERRVEASGGDALIPSRLLQLTGARRGLLVISALCVAFGGYAFAFSIVLQDGLGFSPLFSGLSLLPMALGAFGASLRSADLISRFGTGTVALGGAVQSVGLLLVLAVNLLWWPSLTPWHFVPGMLLVGIGNGLLLTTIYRVVLSGVPGNLAGAGSGVLNTTQQTSMSLGVAILGTVFSSVQVSHGDQTGFVIVTVIWAVVAAGVAICSALLPDPRPSDGASPSQDAVGTA</sequence>
<accession>A0A2Z3YYG2</accession>
<feature type="transmembrane region" description="Helical" evidence="5">
    <location>
        <begin position="309"/>
        <end position="330"/>
    </location>
</feature>
<feature type="transmembrane region" description="Helical" evidence="5">
    <location>
        <begin position="443"/>
        <end position="465"/>
    </location>
</feature>
<feature type="transmembrane region" description="Helical" evidence="5">
    <location>
        <begin position="234"/>
        <end position="253"/>
    </location>
</feature>
<reference evidence="8" key="1">
    <citation type="submission" date="2017-11" db="EMBL/GenBank/DDBJ databases">
        <title>Otitis media/interna in a cat caused by the recently described species Corynebacterium provencense.</title>
        <authorList>
            <person name="Kittl S."/>
            <person name="Brodard I."/>
            <person name="Rychener L."/>
            <person name="Jores J."/>
            <person name="Roosje P."/>
            <person name="Gobeli Brawand S."/>
        </authorList>
    </citation>
    <scope>NUCLEOTIDE SEQUENCE [LARGE SCALE GENOMIC DNA]</scope>
    <source>
        <strain evidence="8">17KM38</strain>
    </source>
</reference>
<dbReference type="InterPro" id="IPR020846">
    <property type="entry name" value="MFS_dom"/>
</dbReference>
<feature type="transmembrane region" description="Helical" evidence="5">
    <location>
        <begin position="85"/>
        <end position="104"/>
    </location>
</feature>
<feature type="transmembrane region" description="Helical" evidence="5">
    <location>
        <begin position="178"/>
        <end position="197"/>
    </location>
</feature>
<feature type="transmembrane region" description="Helical" evidence="5">
    <location>
        <begin position="143"/>
        <end position="166"/>
    </location>
</feature>
<dbReference type="PRINTS" id="PR01036">
    <property type="entry name" value="TCRTETB"/>
</dbReference>
<dbReference type="Pfam" id="PF07690">
    <property type="entry name" value="MFS_1"/>
    <property type="match status" value="2"/>
</dbReference>
<keyword evidence="2 5" id="KW-0812">Transmembrane</keyword>
<dbReference type="Proteomes" id="UP000247696">
    <property type="component" value="Chromosome"/>
</dbReference>
<dbReference type="PROSITE" id="PS50850">
    <property type="entry name" value="MFS"/>
    <property type="match status" value="1"/>
</dbReference>
<dbReference type="GO" id="GO:0005886">
    <property type="term" value="C:plasma membrane"/>
    <property type="evidence" value="ECO:0007669"/>
    <property type="project" value="UniProtKB-SubCell"/>
</dbReference>
<proteinExistence type="predicted"/>
<dbReference type="PANTHER" id="PTHR42718">
    <property type="entry name" value="MAJOR FACILITATOR SUPERFAMILY MULTIDRUG TRANSPORTER MFSC"/>
    <property type="match status" value="1"/>
</dbReference>
<keyword evidence="8" id="KW-1185">Reference proteome</keyword>
<gene>
    <name evidence="7" type="primary">stp_2</name>
    <name evidence="7" type="ORF">Csp1_15680</name>
</gene>
<dbReference type="InterPro" id="IPR036259">
    <property type="entry name" value="MFS_trans_sf"/>
</dbReference>
<dbReference type="Gene3D" id="1.20.1250.20">
    <property type="entry name" value="MFS general substrate transporter like domains"/>
    <property type="match status" value="2"/>
</dbReference>
<keyword evidence="3 5" id="KW-1133">Transmembrane helix</keyword>
<feature type="domain" description="Major facilitator superfamily (MFS) profile" evidence="6">
    <location>
        <begin position="19"/>
        <end position="469"/>
    </location>
</feature>
<comment type="subcellular location">
    <subcellularLocation>
        <location evidence="1">Cell membrane</location>
        <topology evidence="1">Multi-pass membrane protein</topology>
    </subcellularLocation>
</comment>
<evidence type="ECO:0000256" key="5">
    <source>
        <dbReference type="SAM" id="Phobius"/>
    </source>
</evidence>
<dbReference type="OrthoDB" id="9781469at2"/>
<organism evidence="7 8">
    <name type="scientific">Corynebacterium provencense</name>
    <dbReference type="NCBI Taxonomy" id="1737425"/>
    <lineage>
        <taxon>Bacteria</taxon>
        <taxon>Bacillati</taxon>
        <taxon>Actinomycetota</taxon>
        <taxon>Actinomycetes</taxon>
        <taxon>Mycobacteriales</taxon>
        <taxon>Corynebacteriaceae</taxon>
        <taxon>Corynebacterium</taxon>
    </lineage>
</organism>
<evidence type="ECO:0000256" key="4">
    <source>
        <dbReference type="ARBA" id="ARBA00023136"/>
    </source>
</evidence>
<feature type="transmembrane region" description="Helical" evidence="5">
    <location>
        <begin position="342"/>
        <end position="366"/>
    </location>
</feature>
<protein>
    <submittedName>
        <fullName evidence="7">Multidrug resistance protein Stp</fullName>
    </submittedName>
</protein>
<evidence type="ECO:0000256" key="2">
    <source>
        <dbReference type="ARBA" id="ARBA00022692"/>
    </source>
</evidence>